<reference evidence="2" key="1">
    <citation type="submission" date="2020-03" db="EMBL/GenBank/DDBJ databases">
        <authorList>
            <person name="Weist P."/>
        </authorList>
    </citation>
    <scope>NUCLEOTIDE SEQUENCE</scope>
</reference>
<dbReference type="AlphaFoldDB" id="A0A9N7Y583"/>
<feature type="region of interest" description="Disordered" evidence="1">
    <location>
        <begin position="1"/>
        <end position="27"/>
    </location>
</feature>
<dbReference type="Proteomes" id="UP001153269">
    <property type="component" value="Unassembled WGS sequence"/>
</dbReference>
<gene>
    <name evidence="2" type="ORF">PLEPLA_LOCUS848</name>
</gene>
<proteinExistence type="predicted"/>
<accession>A0A9N7Y583</accession>
<evidence type="ECO:0000256" key="1">
    <source>
        <dbReference type="SAM" id="MobiDB-lite"/>
    </source>
</evidence>
<evidence type="ECO:0000313" key="2">
    <source>
        <dbReference type="EMBL" id="CAB1413148.1"/>
    </source>
</evidence>
<protein>
    <submittedName>
        <fullName evidence="2">Uncharacterized protein</fullName>
    </submittedName>
</protein>
<feature type="compositionally biased region" description="Basic and acidic residues" evidence="1">
    <location>
        <begin position="1"/>
        <end position="10"/>
    </location>
</feature>
<organism evidence="2 3">
    <name type="scientific">Pleuronectes platessa</name>
    <name type="common">European plaice</name>
    <dbReference type="NCBI Taxonomy" id="8262"/>
    <lineage>
        <taxon>Eukaryota</taxon>
        <taxon>Metazoa</taxon>
        <taxon>Chordata</taxon>
        <taxon>Craniata</taxon>
        <taxon>Vertebrata</taxon>
        <taxon>Euteleostomi</taxon>
        <taxon>Actinopterygii</taxon>
        <taxon>Neopterygii</taxon>
        <taxon>Teleostei</taxon>
        <taxon>Neoteleostei</taxon>
        <taxon>Acanthomorphata</taxon>
        <taxon>Carangaria</taxon>
        <taxon>Pleuronectiformes</taxon>
        <taxon>Pleuronectoidei</taxon>
        <taxon>Pleuronectidae</taxon>
        <taxon>Pleuronectes</taxon>
    </lineage>
</organism>
<sequence length="107" mass="12183">MSRPATKREEEETASLPTTRCNNKDDNTEKLFSPWSCTGLWSWGESELSEEDVMWKLRCLRWHSGGLINLRHTGLSVLTVDQQQTELQRSAAADMKQGDRETAVEEG</sequence>
<keyword evidence="3" id="KW-1185">Reference proteome</keyword>
<dbReference type="EMBL" id="CADEAL010000039">
    <property type="protein sequence ID" value="CAB1413148.1"/>
    <property type="molecule type" value="Genomic_DNA"/>
</dbReference>
<comment type="caution">
    <text evidence="2">The sequence shown here is derived from an EMBL/GenBank/DDBJ whole genome shotgun (WGS) entry which is preliminary data.</text>
</comment>
<name>A0A9N7Y583_PLEPL</name>
<evidence type="ECO:0000313" key="3">
    <source>
        <dbReference type="Proteomes" id="UP001153269"/>
    </source>
</evidence>